<name>A0A8K1LTH3_9PASS</name>
<evidence type="ECO:0000256" key="2">
    <source>
        <dbReference type="ARBA" id="ARBA00005661"/>
    </source>
</evidence>
<keyword evidence="4 6" id="KW-0371">Homeobox</keyword>
<feature type="region of interest" description="Disordered" evidence="8">
    <location>
        <begin position="221"/>
        <end position="242"/>
    </location>
</feature>
<evidence type="ECO:0000256" key="3">
    <source>
        <dbReference type="ARBA" id="ARBA00023125"/>
    </source>
</evidence>
<dbReference type="Gene3D" id="1.10.10.60">
    <property type="entry name" value="Homeodomain-like"/>
    <property type="match status" value="1"/>
</dbReference>
<dbReference type="PANTHER" id="PTHR24340:SF32">
    <property type="entry name" value="HOMEOBOX PROTEIN NKX-2.3"/>
    <property type="match status" value="1"/>
</dbReference>
<feature type="domain" description="Homeobox" evidence="9">
    <location>
        <begin position="237"/>
        <end position="297"/>
    </location>
</feature>
<evidence type="ECO:0000259" key="9">
    <source>
        <dbReference type="PROSITE" id="PS50071"/>
    </source>
</evidence>
<sequence>MMLPSPVTSTPFSVKDILNLEQQQDPHYGAQLPHHLEHHFHPAACLLAAADGARFSDGEEEEEEEKLSYLSPMAAPGGQADARISADNYVHAVLRGSCEAPGPGEELDPAVRDPNILNLEQQQDPHYGAQLPHHLEHHFHPAACLLAAADGARFSDGEEEEEEEKLSYLSPMAAPGGQADARISADNYVHAVLRGSCEAPGPGEELDPAVRDPKNCVLKKPLEAAEKAEETERPKQRSRRKPRVLFSQAQVFELERRFKQQRYLSAPEREHLASSLKLTSTQVKIWFQNRRYKCKRQRQDKSLELGGPAAPPPPRRVAVPVLVRDGKPCLGGSQGYGSAYNGPYSYNGFPAYGYGNAASYNPGYGCTYPAGTGGASMQAACSPAAAAGPFVNVGGLGGFGGGGQALHQPAAGPSCGQGALQGIRAW</sequence>
<evidence type="ECO:0000256" key="6">
    <source>
        <dbReference type="PROSITE-ProRule" id="PRU00108"/>
    </source>
</evidence>
<dbReference type="InterPro" id="IPR020479">
    <property type="entry name" value="HD_metazoa"/>
</dbReference>
<reference evidence="10" key="1">
    <citation type="submission" date="2019-04" db="EMBL/GenBank/DDBJ databases">
        <title>Genome assembly of Zosterops borbonicus 15179.</title>
        <authorList>
            <person name="Leroy T."/>
            <person name="Anselmetti Y."/>
            <person name="Tilak M.-K."/>
            <person name="Nabholz B."/>
        </authorList>
    </citation>
    <scope>NUCLEOTIDE SEQUENCE</scope>
    <source>
        <strain evidence="10">HGM_15179</strain>
        <tissue evidence="10">Muscle</tissue>
    </source>
</reference>
<feature type="region of interest" description="Disordered" evidence="8">
    <location>
        <begin position="154"/>
        <end position="177"/>
    </location>
</feature>
<dbReference type="SUPFAM" id="SSF46689">
    <property type="entry name" value="Homeodomain-like"/>
    <property type="match status" value="1"/>
</dbReference>
<dbReference type="Pfam" id="PF00046">
    <property type="entry name" value="Homeodomain"/>
    <property type="match status" value="1"/>
</dbReference>
<dbReference type="Proteomes" id="UP000796761">
    <property type="component" value="Unassembled WGS sequence"/>
</dbReference>
<dbReference type="PANTHER" id="PTHR24340">
    <property type="entry name" value="HOMEOBOX PROTEIN NKX"/>
    <property type="match status" value="1"/>
</dbReference>
<keyword evidence="3 6" id="KW-0238">DNA-binding</keyword>
<dbReference type="InterPro" id="IPR009057">
    <property type="entry name" value="Homeodomain-like_sf"/>
</dbReference>
<dbReference type="AlphaFoldDB" id="A0A8K1LTH3"/>
<keyword evidence="5 6" id="KW-0539">Nucleus</keyword>
<dbReference type="CDD" id="cd00086">
    <property type="entry name" value="homeodomain"/>
    <property type="match status" value="1"/>
</dbReference>
<dbReference type="EMBL" id="SWJQ01000024">
    <property type="protein sequence ID" value="TRZ25487.1"/>
    <property type="molecule type" value="Genomic_DNA"/>
</dbReference>
<dbReference type="GO" id="GO:0030154">
    <property type="term" value="P:cell differentiation"/>
    <property type="evidence" value="ECO:0007669"/>
    <property type="project" value="TreeGrafter"/>
</dbReference>
<evidence type="ECO:0000256" key="4">
    <source>
        <dbReference type="ARBA" id="ARBA00023155"/>
    </source>
</evidence>
<keyword evidence="11" id="KW-1185">Reference proteome</keyword>
<dbReference type="PRINTS" id="PR00024">
    <property type="entry name" value="HOMEOBOX"/>
</dbReference>
<feature type="compositionally biased region" description="Basic and acidic residues" evidence="8">
    <location>
        <begin position="221"/>
        <end position="235"/>
    </location>
</feature>
<dbReference type="SMART" id="SM00389">
    <property type="entry name" value="HOX"/>
    <property type="match status" value="1"/>
</dbReference>
<protein>
    <recommendedName>
        <fullName evidence="9">Homeobox domain-containing protein</fullName>
    </recommendedName>
</protein>
<feature type="DNA-binding region" description="Homeobox" evidence="6">
    <location>
        <begin position="239"/>
        <end position="298"/>
    </location>
</feature>
<dbReference type="OrthoDB" id="6159439at2759"/>
<dbReference type="PROSITE" id="PS50071">
    <property type="entry name" value="HOMEOBOX_2"/>
    <property type="match status" value="1"/>
</dbReference>
<comment type="caution">
    <text evidence="10">The sequence shown here is derived from an EMBL/GenBank/DDBJ whole genome shotgun (WGS) entry which is preliminary data.</text>
</comment>
<comment type="similarity">
    <text evidence="2">Belongs to the NK-2 homeobox family.</text>
</comment>
<dbReference type="GO" id="GO:0000981">
    <property type="term" value="F:DNA-binding transcription factor activity, RNA polymerase II-specific"/>
    <property type="evidence" value="ECO:0007669"/>
    <property type="project" value="InterPro"/>
</dbReference>
<dbReference type="GO" id="GO:0000978">
    <property type="term" value="F:RNA polymerase II cis-regulatory region sequence-specific DNA binding"/>
    <property type="evidence" value="ECO:0007669"/>
    <property type="project" value="TreeGrafter"/>
</dbReference>
<evidence type="ECO:0000256" key="8">
    <source>
        <dbReference type="SAM" id="MobiDB-lite"/>
    </source>
</evidence>
<evidence type="ECO:0000313" key="11">
    <source>
        <dbReference type="Proteomes" id="UP000796761"/>
    </source>
</evidence>
<dbReference type="GO" id="GO:0005634">
    <property type="term" value="C:nucleus"/>
    <property type="evidence" value="ECO:0007669"/>
    <property type="project" value="UniProtKB-SubCell"/>
</dbReference>
<dbReference type="FunFam" id="1.10.10.60:FF:000078">
    <property type="entry name" value="NK2 homeobox 3"/>
    <property type="match status" value="1"/>
</dbReference>
<comment type="subcellular location">
    <subcellularLocation>
        <location evidence="1 6 7">Nucleus</location>
    </subcellularLocation>
</comment>
<dbReference type="InterPro" id="IPR050394">
    <property type="entry name" value="Homeobox_NK-like"/>
</dbReference>
<dbReference type="PROSITE" id="PS00027">
    <property type="entry name" value="HOMEOBOX_1"/>
    <property type="match status" value="1"/>
</dbReference>
<dbReference type="InterPro" id="IPR001356">
    <property type="entry name" value="HD"/>
</dbReference>
<accession>A0A8K1LTH3</accession>
<evidence type="ECO:0000256" key="5">
    <source>
        <dbReference type="ARBA" id="ARBA00023242"/>
    </source>
</evidence>
<gene>
    <name evidence="10" type="ORF">HGM15179_001546</name>
</gene>
<dbReference type="InterPro" id="IPR017970">
    <property type="entry name" value="Homeobox_CS"/>
</dbReference>
<proteinExistence type="inferred from homology"/>
<organism evidence="10 11">
    <name type="scientific">Zosterops borbonicus</name>
    <dbReference type="NCBI Taxonomy" id="364589"/>
    <lineage>
        <taxon>Eukaryota</taxon>
        <taxon>Metazoa</taxon>
        <taxon>Chordata</taxon>
        <taxon>Craniata</taxon>
        <taxon>Vertebrata</taxon>
        <taxon>Euteleostomi</taxon>
        <taxon>Archelosauria</taxon>
        <taxon>Archosauria</taxon>
        <taxon>Dinosauria</taxon>
        <taxon>Saurischia</taxon>
        <taxon>Theropoda</taxon>
        <taxon>Coelurosauria</taxon>
        <taxon>Aves</taxon>
        <taxon>Neognathae</taxon>
        <taxon>Neoaves</taxon>
        <taxon>Telluraves</taxon>
        <taxon>Australaves</taxon>
        <taxon>Passeriformes</taxon>
        <taxon>Sylvioidea</taxon>
        <taxon>Zosteropidae</taxon>
        <taxon>Zosterops</taxon>
    </lineage>
</organism>
<evidence type="ECO:0000256" key="7">
    <source>
        <dbReference type="RuleBase" id="RU000682"/>
    </source>
</evidence>
<evidence type="ECO:0000256" key="1">
    <source>
        <dbReference type="ARBA" id="ARBA00004123"/>
    </source>
</evidence>
<evidence type="ECO:0000313" key="10">
    <source>
        <dbReference type="EMBL" id="TRZ25487.1"/>
    </source>
</evidence>